<comment type="caution">
    <text evidence="2">The sequence shown here is derived from an EMBL/GenBank/DDBJ whole genome shotgun (WGS) entry which is preliminary data.</text>
</comment>
<sequence>MLFPFLLGGLRGEGVLKTASEMLTKRKIHNIKHHINILTSNILTSILLVGILGICNIMVYIQIYYIECVFYFVRPV</sequence>
<dbReference type="Proteomes" id="UP000294817">
    <property type="component" value="Unassembled WGS sequence"/>
</dbReference>
<keyword evidence="1" id="KW-0472">Membrane</keyword>
<keyword evidence="1" id="KW-0812">Transmembrane</keyword>
<evidence type="ECO:0000313" key="3">
    <source>
        <dbReference type="Proteomes" id="UP000294817"/>
    </source>
</evidence>
<evidence type="ECO:0000313" key="2">
    <source>
        <dbReference type="EMBL" id="TDX15015.1"/>
    </source>
</evidence>
<proteinExistence type="predicted"/>
<dbReference type="AlphaFoldDB" id="A0A4R8EW89"/>
<gene>
    <name evidence="2" type="ORF">C8D74_10850</name>
</gene>
<accession>A0A4R8EW89</accession>
<feature type="transmembrane region" description="Helical" evidence="1">
    <location>
        <begin position="42"/>
        <end position="66"/>
    </location>
</feature>
<keyword evidence="3" id="KW-1185">Reference proteome</keyword>
<evidence type="ECO:0000256" key="1">
    <source>
        <dbReference type="SAM" id="Phobius"/>
    </source>
</evidence>
<organism evidence="2 3">
    <name type="scientific">Petrotoga sibirica</name>
    <dbReference type="NCBI Taxonomy" id="156202"/>
    <lineage>
        <taxon>Bacteria</taxon>
        <taxon>Thermotogati</taxon>
        <taxon>Thermotogota</taxon>
        <taxon>Thermotogae</taxon>
        <taxon>Petrotogales</taxon>
        <taxon>Petrotogaceae</taxon>
        <taxon>Petrotoga</taxon>
    </lineage>
</organism>
<name>A0A4R8EW89_9BACT</name>
<reference evidence="2 3" key="1">
    <citation type="submission" date="2019-03" db="EMBL/GenBank/DDBJ databases">
        <title>Genomic Encyclopedia of Type Strains, Phase IV (KMG-IV): sequencing the most valuable type-strain genomes for metagenomic binning, comparative biology and taxonomic classification.</title>
        <authorList>
            <person name="Goeker M."/>
        </authorList>
    </citation>
    <scope>NUCLEOTIDE SEQUENCE [LARGE SCALE GENOMIC DNA]</scope>
    <source>
        <strain evidence="2 3">DSM 13575</strain>
    </source>
</reference>
<protein>
    <submittedName>
        <fullName evidence="2">Uncharacterized protein</fullName>
    </submittedName>
</protein>
<dbReference type="EMBL" id="SODZ01000008">
    <property type="protein sequence ID" value="TDX15015.1"/>
    <property type="molecule type" value="Genomic_DNA"/>
</dbReference>
<keyword evidence="1" id="KW-1133">Transmembrane helix</keyword>